<accession>A0ABY6LA92</accession>
<evidence type="ECO:0000313" key="2">
    <source>
        <dbReference type="EMBL" id="UYV78063.1"/>
    </source>
</evidence>
<name>A0ABY6LA92_9ARAC</name>
<evidence type="ECO:0008006" key="4">
    <source>
        <dbReference type="Google" id="ProtNLM"/>
    </source>
</evidence>
<dbReference type="PANTHER" id="PTHR33198:SF20">
    <property type="entry name" value="RETROTRANSPOSON GAG DOMAIN-CONTAINING PROTEIN"/>
    <property type="match status" value="1"/>
</dbReference>
<sequence length="225" mass="25993">MFNNIAPPEKFNFKCPEEWIMWARRFERYRIVTVLNAKDESEKVNMLIYLLGDEADDIYLPFRLPTADSAKYNVVLDKFCQYFIGRKNIIFDRAQFNKRSQSEGESLQDYIRDLFVLAERCSYGELKEELIRDRLVVGVRNLASSEKLQLIPDLTMDKAIEIAKQTEAVRMQQKSLRDDCLAETNVNFVKKQNKSNFSKIKGTNLKHDESSIPGNSQAGGVKACT</sequence>
<keyword evidence="3" id="KW-1185">Reference proteome</keyword>
<evidence type="ECO:0000256" key="1">
    <source>
        <dbReference type="SAM" id="MobiDB-lite"/>
    </source>
</evidence>
<protein>
    <recommendedName>
        <fullName evidence="4">Gag protein</fullName>
    </recommendedName>
</protein>
<dbReference type="PANTHER" id="PTHR33198">
    <property type="entry name" value="ANK_REP_REGION DOMAIN-CONTAINING PROTEIN-RELATED"/>
    <property type="match status" value="1"/>
</dbReference>
<gene>
    <name evidence="2" type="ORF">LAZ67_15003342</name>
</gene>
<proteinExistence type="predicted"/>
<organism evidence="2 3">
    <name type="scientific">Cordylochernes scorpioides</name>
    <dbReference type="NCBI Taxonomy" id="51811"/>
    <lineage>
        <taxon>Eukaryota</taxon>
        <taxon>Metazoa</taxon>
        <taxon>Ecdysozoa</taxon>
        <taxon>Arthropoda</taxon>
        <taxon>Chelicerata</taxon>
        <taxon>Arachnida</taxon>
        <taxon>Pseudoscorpiones</taxon>
        <taxon>Cheliferoidea</taxon>
        <taxon>Chernetidae</taxon>
        <taxon>Cordylochernes</taxon>
    </lineage>
</organism>
<dbReference type="Proteomes" id="UP001235939">
    <property type="component" value="Chromosome 15"/>
</dbReference>
<reference evidence="2 3" key="1">
    <citation type="submission" date="2022-01" db="EMBL/GenBank/DDBJ databases">
        <title>A chromosomal length assembly of Cordylochernes scorpioides.</title>
        <authorList>
            <person name="Zeh D."/>
            <person name="Zeh J."/>
        </authorList>
    </citation>
    <scope>NUCLEOTIDE SEQUENCE [LARGE SCALE GENOMIC DNA]</scope>
    <source>
        <strain evidence="2">IN4F17</strain>
        <tissue evidence="2">Whole Body</tissue>
    </source>
</reference>
<feature type="region of interest" description="Disordered" evidence="1">
    <location>
        <begin position="202"/>
        <end position="225"/>
    </location>
</feature>
<evidence type="ECO:0000313" key="3">
    <source>
        <dbReference type="Proteomes" id="UP001235939"/>
    </source>
</evidence>
<dbReference type="EMBL" id="CP092877">
    <property type="protein sequence ID" value="UYV78063.1"/>
    <property type="molecule type" value="Genomic_DNA"/>
</dbReference>